<dbReference type="GO" id="GO:0007131">
    <property type="term" value="P:reciprocal meiotic recombination"/>
    <property type="evidence" value="ECO:0007669"/>
    <property type="project" value="TreeGrafter"/>
</dbReference>
<evidence type="ECO:0000256" key="2">
    <source>
        <dbReference type="ARBA" id="ARBA00022840"/>
    </source>
</evidence>
<keyword evidence="2" id="KW-0067">ATP-binding</keyword>
<dbReference type="SUPFAM" id="SSF52540">
    <property type="entry name" value="P-loop containing nucleoside triphosphate hydrolases"/>
    <property type="match status" value="1"/>
</dbReference>
<dbReference type="Proteomes" id="UP001165082">
    <property type="component" value="Unassembled WGS sequence"/>
</dbReference>
<evidence type="ECO:0000313" key="5">
    <source>
        <dbReference type="Proteomes" id="UP001165082"/>
    </source>
</evidence>
<dbReference type="GO" id="GO:0051598">
    <property type="term" value="P:meiotic recombination checkpoint signaling"/>
    <property type="evidence" value="ECO:0007669"/>
    <property type="project" value="TreeGrafter"/>
</dbReference>
<dbReference type="EMBL" id="BRXZ01000194">
    <property type="protein sequence ID" value="GMI07184.1"/>
    <property type="molecule type" value="Genomic_DNA"/>
</dbReference>
<sequence>MVQRLISELGTLGKLENQIITSTSFPGLEDGIWENVAHVRLTGFKDKAGEGGGAKLKAKMYAYYMSDEEVEKDGVGDGEDGDTHSIVTLPHTSLAGQWESLHYSTPLQSRLLSYAEVSIKAASLGVNSSICSFNRVVLLHGPPGTGKTTLARGMAQKMAIRFGSSYSRSQLVEIHSHSLFSKWFSESGKKITQLFDRVEEECEGGDTLVVVLIDEVESLAGTRSCAAGEPSDGLRAVNAILTGLDRLKRYPNCLVVTTSNMMKEGGIDPAFLSRCDVRMFVGGMGEEARYGVLKEEVEEMIRVGVVVDSMLPNFDDAKIENLPLYELARATEGAEGRELRKIAMLGMVEAGGCEMGTQLDEFVDFMRRGWALRAEGE</sequence>
<keyword evidence="5" id="KW-1185">Reference proteome</keyword>
<organism evidence="4 5">
    <name type="scientific">Triparma retinervis</name>
    <dbReference type="NCBI Taxonomy" id="2557542"/>
    <lineage>
        <taxon>Eukaryota</taxon>
        <taxon>Sar</taxon>
        <taxon>Stramenopiles</taxon>
        <taxon>Ochrophyta</taxon>
        <taxon>Bolidophyceae</taxon>
        <taxon>Parmales</taxon>
        <taxon>Triparmaceae</taxon>
        <taxon>Triparma</taxon>
    </lineage>
</organism>
<evidence type="ECO:0000256" key="1">
    <source>
        <dbReference type="ARBA" id="ARBA00022741"/>
    </source>
</evidence>
<evidence type="ECO:0000259" key="3">
    <source>
        <dbReference type="SMART" id="SM00382"/>
    </source>
</evidence>
<dbReference type="GO" id="GO:0005634">
    <property type="term" value="C:nucleus"/>
    <property type="evidence" value="ECO:0007669"/>
    <property type="project" value="TreeGrafter"/>
</dbReference>
<gene>
    <name evidence="4" type="ORF">TrRE_jg4929</name>
</gene>
<dbReference type="Pfam" id="PF00004">
    <property type="entry name" value="AAA"/>
    <property type="match status" value="1"/>
</dbReference>
<dbReference type="InterPro" id="IPR027417">
    <property type="entry name" value="P-loop_NTPase"/>
</dbReference>
<dbReference type="InterPro" id="IPR003593">
    <property type="entry name" value="AAA+_ATPase"/>
</dbReference>
<dbReference type="PANTHER" id="PTHR45991:SF1">
    <property type="entry name" value="PACHYTENE CHECKPOINT PROTEIN 2 HOMOLOG"/>
    <property type="match status" value="1"/>
</dbReference>
<evidence type="ECO:0000313" key="4">
    <source>
        <dbReference type="EMBL" id="GMI07184.1"/>
    </source>
</evidence>
<protein>
    <recommendedName>
        <fullName evidence="3">AAA+ ATPase domain-containing protein</fullName>
    </recommendedName>
</protein>
<dbReference type="PANTHER" id="PTHR45991">
    <property type="entry name" value="PACHYTENE CHECKPOINT PROTEIN 2"/>
    <property type="match status" value="1"/>
</dbReference>
<dbReference type="GO" id="GO:0005694">
    <property type="term" value="C:chromosome"/>
    <property type="evidence" value="ECO:0007669"/>
    <property type="project" value="TreeGrafter"/>
</dbReference>
<dbReference type="OrthoDB" id="10042665at2759"/>
<comment type="caution">
    <text evidence="4">The sequence shown here is derived from an EMBL/GenBank/DDBJ whole genome shotgun (WGS) entry which is preliminary data.</text>
</comment>
<name>A0A9W7CM74_9STRA</name>
<proteinExistence type="predicted"/>
<dbReference type="GO" id="GO:0005524">
    <property type="term" value="F:ATP binding"/>
    <property type="evidence" value="ECO:0007669"/>
    <property type="project" value="UniProtKB-KW"/>
</dbReference>
<accession>A0A9W7CM74</accession>
<feature type="domain" description="AAA+ ATPase" evidence="3">
    <location>
        <begin position="133"/>
        <end position="283"/>
    </location>
</feature>
<keyword evidence="1" id="KW-0547">Nucleotide-binding</keyword>
<dbReference type="InterPro" id="IPR003959">
    <property type="entry name" value="ATPase_AAA_core"/>
</dbReference>
<dbReference type="Gene3D" id="3.40.50.300">
    <property type="entry name" value="P-loop containing nucleotide triphosphate hydrolases"/>
    <property type="match status" value="1"/>
</dbReference>
<dbReference type="InterPro" id="IPR044539">
    <property type="entry name" value="Pch2-like"/>
</dbReference>
<dbReference type="GO" id="GO:0016887">
    <property type="term" value="F:ATP hydrolysis activity"/>
    <property type="evidence" value="ECO:0007669"/>
    <property type="project" value="InterPro"/>
</dbReference>
<reference evidence="4" key="1">
    <citation type="submission" date="2022-07" db="EMBL/GenBank/DDBJ databases">
        <title>Genome analysis of Parmales, a sister group of diatoms, reveals the evolutionary specialization of diatoms from phago-mixotrophs to photoautotrophs.</title>
        <authorList>
            <person name="Ban H."/>
            <person name="Sato S."/>
            <person name="Yoshikawa S."/>
            <person name="Kazumasa Y."/>
            <person name="Nakamura Y."/>
            <person name="Ichinomiya M."/>
            <person name="Saitoh K."/>
            <person name="Sato N."/>
            <person name="Blanc-Mathieu R."/>
            <person name="Endo H."/>
            <person name="Kuwata A."/>
            <person name="Ogata H."/>
        </authorList>
    </citation>
    <scope>NUCLEOTIDE SEQUENCE</scope>
</reference>
<dbReference type="SMART" id="SM00382">
    <property type="entry name" value="AAA"/>
    <property type="match status" value="1"/>
</dbReference>
<dbReference type="AlphaFoldDB" id="A0A9W7CM74"/>